<dbReference type="EC" id="1.1.1.169" evidence="2"/>
<protein>
    <recommendedName>
        <fullName evidence="2">2-dehydropantoate 2-reductase</fullName>
        <ecNumber evidence="2">1.1.1.169</ecNumber>
    </recommendedName>
    <alternativeName>
        <fullName evidence="5">Ketopantoate reductase</fullName>
    </alternativeName>
</protein>
<dbReference type="PANTHER" id="PTHR43765:SF2">
    <property type="entry name" value="2-DEHYDROPANTOATE 2-REDUCTASE"/>
    <property type="match status" value="1"/>
</dbReference>
<feature type="region of interest" description="Disordered" evidence="6">
    <location>
        <begin position="196"/>
        <end position="218"/>
    </location>
</feature>
<dbReference type="GO" id="GO:0050661">
    <property type="term" value="F:NADP binding"/>
    <property type="evidence" value="ECO:0007669"/>
    <property type="project" value="TreeGrafter"/>
</dbReference>
<accession>A0A9W6A130</accession>
<dbReference type="InterPro" id="IPR050838">
    <property type="entry name" value="Ketopantoate_reductase"/>
</dbReference>
<feature type="domain" description="Ketopantoate reductase C-terminal" evidence="8">
    <location>
        <begin position="243"/>
        <end position="368"/>
    </location>
</feature>
<sequence>MQKPIYKQFARCYSTSMPLQSHTTRPTIHVLGLGSIGTFTAHGLKDIPNPPAVTLLLHRESLYQEYIRNNRQITLKPVTGDTMHHSDYNLEIYKQGAWHTPADSPADHQIDNLVVTVKATQTVSALRALRSRLSRASTVLFLQNGCGMIDEVNEHLFPDPATRPNYLAGVISHGVTLASPFNAIHTGASAISLGLVPRPHSQSSPNTRETGNQLQNRGGSEYMLHNMPVSPRLSAKSYSFSDVFQIQLEKLAVNAFCNPVCALHDSKNSILFEFPKLRRAILTEISSIVLRLPELRGVDGVEQRFAVDRLEETVNGILERTRETTCSMVVDLRNRRETEIHFINGYWVRRGKEVGVSTAINEELMDKVLRRSAALRSE</sequence>
<evidence type="ECO:0000256" key="5">
    <source>
        <dbReference type="ARBA" id="ARBA00032024"/>
    </source>
</evidence>
<dbReference type="Pfam" id="PF02558">
    <property type="entry name" value="ApbA"/>
    <property type="match status" value="1"/>
</dbReference>
<dbReference type="Gene3D" id="1.10.1040.10">
    <property type="entry name" value="N-(1-d-carboxylethyl)-l-norvaline Dehydrogenase, domain 2"/>
    <property type="match status" value="1"/>
</dbReference>
<feature type="compositionally biased region" description="Polar residues" evidence="6">
    <location>
        <begin position="200"/>
        <end position="218"/>
    </location>
</feature>
<dbReference type="SUPFAM" id="SSF48179">
    <property type="entry name" value="6-phosphogluconate dehydrogenase C-terminal domain-like"/>
    <property type="match status" value="1"/>
</dbReference>
<reference evidence="9" key="1">
    <citation type="submission" date="2022-07" db="EMBL/GenBank/DDBJ databases">
        <title>Taxonomy of Aspergillus series Nigri: significant species reduction supported by multi-species coalescent approaches.</title>
        <authorList>
            <person name="Bian C."/>
            <person name="Kusuya Y."/>
            <person name="Sklenar F."/>
            <person name="D'hooge E."/>
            <person name="Yaguchi T."/>
            <person name="Takahashi H."/>
            <person name="Hubka V."/>
        </authorList>
    </citation>
    <scope>NUCLEOTIDE SEQUENCE</scope>
    <source>
        <strain evidence="9">IFM 63604</strain>
    </source>
</reference>
<evidence type="ECO:0000259" key="7">
    <source>
        <dbReference type="Pfam" id="PF02558"/>
    </source>
</evidence>
<evidence type="ECO:0000256" key="2">
    <source>
        <dbReference type="ARBA" id="ARBA00013014"/>
    </source>
</evidence>
<dbReference type="InterPro" id="IPR036291">
    <property type="entry name" value="NAD(P)-bd_dom_sf"/>
</dbReference>
<dbReference type="GO" id="GO:0005739">
    <property type="term" value="C:mitochondrion"/>
    <property type="evidence" value="ECO:0007669"/>
    <property type="project" value="TreeGrafter"/>
</dbReference>
<comment type="similarity">
    <text evidence="1">Belongs to the ketopantoate reductase family.</text>
</comment>
<dbReference type="EMBL" id="BRPB01000053">
    <property type="protein sequence ID" value="GLA51703.1"/>
    <property type="molecule type" value="Genomic_DNA"/>
</dbReference>
<evidence type="ECO:0000256" key="3">
    <source>
        <dbReference type="ARBA" id="ARBA00022857"/>
    </source>
</evidence>
<comment type="caution">
    <text evidence="9">The sequence shown here is derived from an EMBL/GenBank/DDBJ whole genome shotgun (WGS) entry which is preliminary data.</text>
</comment>
<dbReference type="Gene3D" id="3.40.50.720">
    <property type="entry name" value="NAD(P)-binding Rossmann-like Domain"/>
    <property type="match status" value="1"/>
</dbReference>
<evidence type="ECO:0000256" key="6">
    <source>
        <dbReference type="SAM" id="MobiDB-lite"/>
    </source>
</evidence>
<evidence type="ECO:0000259" key="8">
    <source>
        <dbReference type="Pfam" id="PF08546"/>
    </source>
</evidence>
<dbReference type="PANTHER" id="PTHR43765">
    <property type="entry name" value="2-DEHYDROPANTOATE 2-REDUCTASE-RELATED"/>
    <property type="match status" value="1"/>
</dbReference>
<dbReference type="GO" id="GO:0015940">
    <property type="term" value="P:pantothenate biosynthetic process"/>
    <property type="evidence" value="ECO:0007669"/>
    <property type="project" value="InterPro"/>
</dbReference>
<dbReference type="AlphaFoldDB" id="A0A9W6A130"/>
<name>A0A9W6A130_ASPNG</name>
<proteinExistence type="inferred from homology"/>
<dbReference type="NCBIfam" id="TIGR00745">
    <property type="entry name" value="apbA_panE"/>
    <property type="match status" value="1"/>
</dbReference>
<keyword evidence="4" id="KW-0560">Oxidoreductase</keyword>
<evidence type="ECO:0000256" key="1">
    <source>
        <dbReference type="ARBA" id="ARBA00007870"/>
    </source>
</evidence>
<dbReference type="Pfam" id="PF08546">
    <property type="entry name" value="ApbA_C"/>
    <property type="match status" value="1"/>
</dbReference>
<keyword evidence="3" id="KW-0521">NADP</keyword>
<evidence type="ECO:0000256" key="4">
    <source>
        <dbReference type="ARBA" id="ARBA00023002"/>
    </source>
</evidence>
<dbReference type="InterPro" id="IPR013328">
    <property type="entry name" value="6PGD_dom2"/>
</dbReference>
<evidence type="ECO:0000313" key="10">
    <source>
        <dbReference type="Proteomes" id="UP001144191"/>
    </source>
</evidence>
<dbReference type="Proteomes" id="UP001144191">
    <property type="component" value="Unassembled WGS sequence"/>
</dbReference>
<dbReference type="InterPro" id="IPR013752">
    <property type="entry name" value="KPA_reductase"/>
</dbReference>
<dbReference type="SUPFAM" id="SSF51735">
    <property type="entry name" value="NAD(P)-binding Rossmann-fold domains"/>
    <property type="match status" value="1"/>
</dbReference>
<dbReference type="GO" id="GO:0008677">
    <property type="term" value="F:2-dehydropantoate 2-reductase activity"/>
    <property type="evidence" value="ECO:0007669"/>
    <property type="project" value="UniProtKB-EC"/>
</dbReference>
<organism evidence="9 10">
    <name type="scientific">Aspergillus niger</name>
    <dbReference type="NCBI Taxonomy" id="5061"/>
    <lineage>
        <taxon>Eukaryota</taxon>
        <taxon>Fungi</taxon>
        <taxon>Dikarya</taxon>
        <taxon>Ascomycota</taxon>
        <taxon>Pezizomycotina</taxon>
        <taxon>Eurotiomycetes</taxon>
        <taxon>Eurotiomycetidae</taxon>
        <taxon>Eurotiales</taxon>
        <taxon>Aspergillaceae</taxon>
        <taxon>Aspergillus</taxon>
        <taxon>Aspergillus subgen. Circumdati</taxon>
    </lineage>
</organism>
<dbReference type="InterPro" id="IPR013332">
    <property type="entry name" value="KPR_N"/>
</dbReference>
<evidence type="ECO:0000313" key="9">
    <source>
        <dbReference type="EMBL" id="GLA51703.1"/>
    </source>
</evidence>
<feature type="domain" description="Ketopantoate reductase N-terminal" evidence="7">
    <location>
        <begin position="28"/>
        <end position="196"/>
    </location>
</feature>
<dbReference type="InterPro" id="IPR003710">
    <property type="entry name" value="ApbA"/>
</dbReference>
<dbReference type="InterPro" id="IPR008927">
    <property type="entry name" value="6-PGluconate_DH-like_C_sf"/>
</dbReference>
<gene>
    <name evidence="9" type="ORF">AnigIFM63604_008316</name>
</gene>